<proteinExistence type="predicted"/>
<accession>A0A6J5PDA2</accession>
<name>A0A6J5PDA2_9CAUD</name>
<gene>
    <name evidence="1" type="ORF">UFOVP901_14</name>
</gene>
<evidence type="ECO:0000313" key="1">
    <source>
        <dbReference type="EMBL" id="CAB4169890.1"/>
    </source>
</evidence>
<dbReference type="Pfam" id="PF13479">
    <property type="entry name" value="AAA_24"/>
    <property type="match status" value="1"/>
</dbReference>
<sequence>MMLSNVTKGKIKRPYSIVIFGADGCGKSTFASGAPNPIFLGTEQGTNNLDVTRFQTPKNWGDVNQAIDELIKEKHDYKTLVIDSLDWLEPLLHQKICVENRVNSIELAAGGFGKGYIAALNEFIAIKDKFNVLRDTKSMNIILIAHSQVITFNDPQNQTQYDRFEMKLHKKSSAMFREYVDAVLFASYQTFTSKEGNLTKHHGDGARIMYTERRPGFDAKNRLGLPFTMDLSWDAFEKAADIGEPESSEAILARIQGLISEVPPDLLPKVKDTIEKAGSKVVQLQAIENRLKILINKEG</sequence>
<dbReference type="SUPFAM" id="SSF52540">
    <property type="entry name" value="P-loop containing nucleoside triphosphate hydrolases"/>
    <property type="match status" value="1"/>
</dbReference>
<dbReference type="InterPro" id="IPR027417">
    <property type="entry name" value="P-loop_NTPase"/>
</dbReference>
<dbReference type="EMBL" id="LR796852">
    <property type="protein sequence ID" value="CAB4169890.1"/>
    <property type="molecule type" value="Genomic_DNA"/>
</dbReference>
<reference evidence="1" key="1">
    <citation type="submission" date="2020-05" db="EMBL/GenBank/DDBJ databases">
        <authorList>
            <person name="Chiriac C."/>
            <person name="Salcher M."/>
            <person name="Ghai R."/>
            <person name="Kavagutti S V."/>
        </authorList>
    </citation>
    <scope>NUCLEOTIDE SEQUENCE</scope>
</reference>
<protein>
    <submittedName>
        <fullName evidence="1">AAA domain containing protein</fullName>
    </submittedName>
</protein>
<organism evidence="1">
    <name type="scientific">uncultured Caudovirales phage</name>
    <dbReference type="NCBI Taxonomy" id="2100421"/>
    <lineage>
        <taxon>Viruses</taxon>
        <taxon>Duplodnaviria</taxon>
        <taxon>Heunggongvirae</taxon>
        <taxon>Uroviricota</taxon>
        <taxon>Caudoviricetes</taxon>
        <taxon>Peduoviridae</taxon>
        <taxon>Maltschvirus</taxon>
        <taxon>Maltschvirus maltsch</taxon>
    </lineage>
</organism>